<feature type="transmembrane region" description="Helical" evidence="1">
    <location>
        <begin position="96"/>
        <end position="113"/>
    </location>
</feature>
<keyword evidence="1" id="KW-0812">Transmembrane</keyword>
<sequence length="183" mass="18498">MSTYPTTPAYSGQTAGAAPAKPATLKAALGVTILAALAAIVNGIMILTGGPELAREIAANAVSILTGESIDTILAEGGSILDVAAEAATSTLQTRAYLLIVPGALVLLFGLLMTKAATWARVMVTISAAFLLLFAGIISLDTVGSTGTMLAIGWVATLGAIASIVLTWLSPNGRYAKALKQRA</sequence>
<keyword evidence="1" id="KW-1133">Transmembrane helix</keyword>
<dbReference type="EMBL" id="JAGINW010000001">
    <property type="protein sequence ID" value="MBP2321059.1"/>
    <property type="molecule type" value="Genomic_DNA"/>
</dbReference>
<reference evidence="2 3" key="1">
    <citation type="submission" date="2021-03" db="EMBL/GenBank/DDBJ databases">
        <title>Sequencing the genomes of 1000 actinobacteria strains.</title>
        <authorList>
            <person name="Klenk H.-P."/>
        </authorList>
    </citation>
    <scope>NUCLEOTIDE SEQUENCE [LARGE SCALE GENOMIC DNA]</scope>
    <source>
        <strain evidence="2 3">DSM 46670</strain>
    </source>
</reference>
<protein>
    <submittedName>
        <fullName evidence="2">Membrane protein</fullName>
    </submittedName>
</protein>
<organism evidence="2 3">
    <name type="scientific">Kibdelosporangium banguiense</name>
    <dbReference type="NCBI Taxonomy" id="1365924"/>
    <lineage>
        <taxon>Bacteria</taxon>
        <taxon>Bacillati</taxon>
        <taxon>Actinomycetota</taxon>
        <taxon>Actinomycetes</taxon>
        <taxon>Pseudonocardiales</taxon>
        <taxon>Pseudonocardiaceae</taxon>
        <taxon>Kibdelosporangium</taxon>
    </lineage>
</organism>
<comment type="caution">
    <text evidence="2">The sequence shown here is derived from an EMBL/GenBank/DDBJ whole genome shotgun (WGS) entry which is preliminary data.</text>
</comment>
<evidence type="ECO:0000256" key="1">
    <source>
        <dbReference type="SAM" id="Phobius"/>
    </source>
</evidence>
<keyword evidence="1" id="KW-0472">Membrane</keyword>
<feature type="transmembrane region" description="Helical" evidence="1">
    <location>
        <begin position="27"/>
        <end position="47"/>
    </location>
</feature>
<evidence type="ECO:0000313" key="3">
    <source>
        <dbReference type="Proteomes" id="UP001519332"/>
    </source>
</evidence>
<dbReference type="Proteomes" id="UP001519332">
    <property type="component" value="Unassembled WGS sequence"/>
</dbReference>
<evidence type="ECO:0000313" key="2">
    <source>
        <dbReference type="EMBL" id="MBP2321059.1"/>
    </source>
</evidence>
<dbReference type="RefSeq" id="WP_209635688.1">
    <property type="nucleotide sequence ID" value="NZ_JAGINW010000001.1"/>
</dbReference>
<feature type="transmembrane region" description="Helical" evidence="1">
    <location>
        <begin position="150"/>
        <end position="169"/>
    </location>
</feature>
<feature type="transmembrane region" description="Helical" evidence="1">
    <location>
        <begin position="119"/>
        <end position="138"/>
    </location>
</feature>
<accession>A0ABS4T9H7</accession>
<gene>
    <name evidence="2" type="ORF">JOF56_001444</name>
</gene>
<name>A0ABS4T9H7_9PSEU</name>
<keyword evidence="3" id="KW-1185">Reference proteome</keyword>
<proteinExistence type="predicted"/>